<proteinExistence type="predicted"/>
<organism evidence="2 3">
    <name type="scientific">Bacillus pseudomycoides</name>
    <dbReference type="NCBI Taxonomy" id="64104"/>
    <lineage>
        <taxon>Bacteria</taxon>
        <taxon>Bacillati</taxon>
        <taxon>Bacillota</taxon>
        <taxon>Bacilli</taxon>
        <taxon>Bacillales</taxon>
        <taxon>Bacillaceae</taxon>
        <taxon>Bacillus</taxon>
        <taxon>Bacillus cereus group</taxon>
    </lineage>
</organism>
<dbReference type="AlphaFoldDB" id="A0ABD6TBH8"/>
<evidence type="ECO:0000313" key="3">
    <source>
        <dbReference type="Proteomes" id="UP000221918"/>
    </source>
</evidence>
<feature type="transmembrane region" description="Helical" evidence="1">
    <location>
        <begin position="37"/>
        <end position="56"/>
    </location>
</feature>
<dbReference type="EMBL" id="NUTL01000025">
    <property type="protein sequence ID" value="PHF03023.1"/>
    <property type="molecule type" value="Genomic_DNA"/>
</dbReference>
<accession>A0ABD6TBH8</accession>
<keyword evidence="1" id="KW-0472">Membrane</keyword>
<keyword evidence="1" id="KW-1133">Transmembrane helix</keyword>
<gene>
    <name evidence="2" type="ORF">COF81_06380</name>
</gene>
<evidence type="ECO:0000313" key="2">
    <source>
        <dbReference type="EMBL" id="PHF03023.1"/>
    </source>
</evidence>
<comment type="caution">
    <text evidence="2">The sequence shown here is derived from an EMBL/GenBank/DDBJ whole genome shotgun (WGS) entry which is preliminary data.</text>
</comment>
<keyword evidence="1" id="KW-0812">Transmembrane</keyword>
<dbReference type="Proteomes" id="UP000221918">
    <property type="component" value="Unassembled WGS sequence"/>
</dbReference>
<feature type="transmembrane region" description="Helical" evidence="1">
    <location>
        <begin position="6"/>
        <end position="25"/>
    </location>
</feature>
<reference evidence="2 3" key="1">
    <citation type="submission" date="2017-09" db="EMBL/GenBank/DDBJ databases">
        <title>Large-scale bioinformatics analysis of Bacillus genomes uncovers conserved roles of natural products in bacterial physiology.</title>
        <authorList>
            <consortium name="Agbiome Team Llc"/>
            <person name="Bleich R.M."/>
            <person name="Grubbs K.J."/>
            <person name="Santa Maria K.C."/>
            <person name="Allen S.E."/>
            <person name="Farag S."/>
            <person name="Shank E.A."/>
            <person name="Bowers A."/>
        </authorList>
    </citation>
    <scope>NUCLEOTIDE SEQUENCE [LARGE SCALE GENOMIC DNA]</scope>
    <source>
        <strain evidence="2 3">AFS037265</strain>
    </source>
</reference>
<evidence type="ECO:0000256" key="1">
    <source>
        <dbReference type="SAM" id="Phobius"/>
    </source>
</evidence>
<protein>
    <submittedName>
        <fullName evidence="2">Uncharacterized protein</fullName>
    </submittedName>
</protein>
<sequence length="57" mass="6603">MSVTIFKITLGILVLLLGFFTIRGLKKTSAYKSDKYENYLLFLIAFESIVLPIWIFL</sequence>
<name>A0ABD6TBH8_9BACI</name>